<evidence type="ECO:0000256" key="1">
    <source>
        <dbReference type="ARBA" id="ARBA00004141"/>
    </source>
</evidence>
<protein>
    <submittedName>
        <fullName evidence="7">O-antigen ligase family protein</fullName>
    </submittedName>
</protein>
<dbReference type="PANTHER" id="PTHR37422:SF13">
    <property type="entry name" value="LIPOPOLYSACCHARIDE BIOSYNTHESIS PROTEIN PA4999-RELATED"/>
    <property type="match status" value="1"/>
</dbReference>
<feature type="transmembrane region" description="Helical" evidence="5">
    <location>
        <begin position="385"/>
        <end position="403"/>
    </location>
</feature>
<keyword evidence="8" id="KW-1185">Reference proteome</keyword>
<reference evidence="7" key="1">
    <citation type="submission" date="2021-09" db="EMBL/GenBank/DDBJ databases">
        <authorList>
            <person name="Wu T."/>
            <person name="Guo S.Z."/>
        </authorList>
    </citation>
    <scope>NUCLEOTIDE SEQUENCE</scope>
    <source>
        <strain evidence="7">RSS-23</strain>
    </source>
</reference>
<evidence type="ECO:0000256" key="4">
    <source>
        <dbReference type="ARBA" id="ARBA00023136"/>
    </source>
</evidence>
<feature type="transmembrane region" description="Helical" evidence="5">
    <location>
        <begin position="188"/>
        <end position="209"/>
    </location>
</feature>
<comment type="subcellular location">
    <subcellularLocation>
        <location evidence="1">Membrane</location>
        <topology evidence="1">Multi-pass membrane protein</topology>
    </subcellularLocation>
</comment>
<organism evidence="7 8">
    <name type="scientific">Thermomonas beijingensis</name>
    <dbReference type="NCBI Taxonomy" id="2872701"/>
    <lineage>
        <taxon>Bacteria</taxon>
        <taxon>Pseudomonadati</taxon>
        <taxon>Pseudomonadota</taxon>
        <taxon>Gammaproteobacteria</taxon>
        <taxon>Lysobacterales</taxon>
        <taxon>Lysobacteraceae</taxon>
        <taxon>Thermomonas</taxon>
    </lineage>
</organism>
<dbReference type="InterPro" id="IPR007016">
    <property type="entry name" value="O-antigen_ligase-rel_domated"/>
</dbReference>
<feature type="transmembrane region" description="Helical" evidence="5">
    <location>
        <begin position="146"/>
        <end position="168"/>
    </location>
</feature>
<feature type="transmembrane region" description="Helical" evidence="5">
    <location>
        <begin position="40"/>
        <end position="59"/>
    </location>
</feature>
<dbReference type="GO" id="GO:0016874">
    <property type="term" value="F:ligase activity"/>
    <property type="evidence" value="ECO:0007669"/>
    <property type="project" value="UniProtKB-KW"/>
</dbReference>
<dbReference type="Proteomes" id="UP001430290">
    <property type="component" value="Unassembled WGS sequence"/>
</dbReference>
<dbReference type="PANTHER" id="PTHR37422">
    <property type="entry name" value="TEICHURONIC ACID BIOSYNTHESIS PROTEIN TUAE"/>
    <property type="match status" value="1"/>
</dbReference>
<gene>
    <name evidence="7" type="ORF">K7B09_04530</name>
</gene>
<evidence type="ECO:0000259" key="6">
    <source>
        <dbReference type="Pfam" id="PF04932"/>
    </source>
</evidence>
<name>A0ABS7TCL4_9GAMM</name>
<evidence type="ECO:0000256" key="2">
    <source>
        <dbReference type="ARBA" id="ARBA00022692"/>
    </source>
</evidence>
<feature type="transmembrane region" description="Helical" evidence="5">
    <location>
        <begin position="352"/>
        <end position="373"/>
    </location>
</feature>
<feature type="transmembrane region" description="Helical" evidence="5">
    <location>
        <begin position="91"/>
        <end position="110"/>
    </location>
</feature>
<keyword evidence="4 5" id="KW-0472">Membrane</keyword>
<accession>A0ABS7TCL4</accession>
<evidence type="ECO:0000256" key="3">
    <source>
        <dbReference type="ARBA" id="ARBA00022989"/>
    </source>
</evidence>
<keyword evidence="7" id="KW-0436">Ligase</keyword>
<evidence type="ECO:0000313" key="7">
    <source>
        <dbReference type="EMBL" id="MBZ4185591.1"/>
    </source>
</evidence>
<evidence type="ECO:0000256" key="5">
    <source>
        <dbReference type="SAM" id="Phobius"/>
    </source>
</evidence>
<dbReference type="EMBL" id="JAIQDJ010000001">
    <property type="protein sequence ID" value="MBZ4185591.1"/>
    <property type="molecule type" value="Genomic_DNA"/>
</dbReference>
<comment type="caution">
    <text evidence="7">The sequence shown here is derived from an EMBL/GenBank/DDBJ whole genome shotgun (WGS) entry which is preliminary data.</text>
</comment>
<keyword evidence="2 5" id="KW-0812">Transmembrane</keyword>
<sequence length="447" mass="48980">MALNARIHLADGTGASTGYYPYQSYGENWSMMGGVIRSSWLYTFGVFGFVFFGLAVSGIPGWSRLVFAFSGLLALLTFTDLTLNKVRLGRWLLFPSAFLLIAIVGGVARYPASQEAVVRLLGTWSGVLLVVDAVRRGVPIKIIINAMFWASFANAAAVAMGFDAGLAYGDNTNQDAYYVRIIERQSGLVGNANLMAVQAFLPLFATIIWRSEISRLMIAAGGLCAIYAFFITGSRTSIVLVFFLVSALCFRYSHGHRWVLLGAVAVLFFGLLSLVWEMMPSTELGVMARQVVAIDRLFEGIEGTDSSLIVRMNMIEVAKRMFFENPVIGHGLGYFADAGGFGVYAHNNYLELLVSGGALLFAIYYFMYFFVLIRCMLGEIKGNGVRAACVTVFALLAVDYTLVSYDQKSIALMIALLFMTASNRSIGTAAFPEERKYVSHEINEGLT</sequence>
<feature type="domain" description="O-antigen ligase-related" evidence="6">
    <location>
        <begin position="223"/>
        <end position="364"/>
    </location>
</feature>
<feature type="transmembrane region" description="Helical" evidence="5">
    <location>
        <begin position="216"/>
        <end position="246"/>
    </location>
</feature>
<dbReference type="InterPro" id="IPR051533">
    <property type="entry name" value="WaaL-like"/>
</dbReference>
<proteinExistence type="predicted"/>
<keyword evidence="3 5" id="KW-1133">Transmembrane helix</keyword>
<feature type="transmembrane region" description="Helical" evidence="5">
    <location>
        <begin position="116"/>
        <end position="134"/>
    </location>
</feature>
<evidence type="ECO:0000313" key="8">
    <source>
        <dbReference type="Proteomes" id="UP001430290"/>
    </source>
</evidence>
<feature type="transmembrane region" description="Helical" evidence="5">
    <location>
        <begin position="258"/>
        <end position="279"/>
    </location>
</feature>
<dbReference type="Pfam" id="PF04932">
    <property type="entry name" value="Wzy_C"/>
    <property type="match status" value="1"/>
</dbReference>
<dbReference type="RefSeq" id="WP_223627221.1">
    <property type="nucleotide sequence ID" value="NZ_JAIQDJ010000001.1"/>
</dbReference>